<comment type="caution">
    <text evidence="2">The sequence shown here is derived from an EMBL/GenBank/DDBJ whole genome shotgun (WGS) entry which is preliminary data.</text>
</comment>
<feature type="domain" description="Putative heavy-metal chelation" evidence="1">
    <location>
        <begin position="133"/>
        <end position="228"/>
    </location>
</feature>
<sequence>MKTLYQRLQTALQQEVVRHQLTDRRVKISCRALSAREAIGTPEHDDYPIIRGKELMVQAEFEGSCGQAFSDEFENMLYTIDDLLNIELSSNKIRASFIASLNAVYRHLGLCEKTIHCKNAEPQECASRLHTIISAEQKVVLIGFQPRFFEALAAHCQLRVIDLNPENIGKAIHSVTVEPESMTDEAIAWCDLIFATGSTLVNGTITRFLTQQKPVIFYGTTISAAAKILHLDRYCECGH</sequence>
<dbReference type="SUPFAM" id="SSF159713">
    <property type="entry name" value="Dhaf3308-like"/>
    <property type="match status" value="1"/>
</dbReference>
<dbReference type="AlphaFoldDB" id="A0A2G6E687"/>
<evidence type="ECO:0000313" key="3">
    <source>
        <dbReference type="Proteomes" id="UP000229740"/>
    </source>
</evidence>
<accession>A0A2G6E687</accession>
<reference evidence="2 3" key="1">
    <citation type="submission" date="2017-10" db="EMBL/GenBank/DDBJ databases">
        <title>Novel microbial diversity and functional potential in the marine mammal oral microbiome.</title>
        <authorList>
            <person name="Dudek N.K."/>
            <person name="Sun C.L."/>
            <person name="Burstein D."/>
            <person name="Kantor R.S."/>
            <person name="Aliaga Goltsman D.S."/>
            <person name="Bik E.M."/>
            <person name="Thomas B.C."/>
            <person name="Banfield J.F."/>
            <person name="Relman D.A."/>
        </authorList>
    </citation>
    <scope>NUCLEOTIDE SEQUENCE [LARGE SCALE GENOMIC DNA]</scope>
    <source>
        <strain evidence="2">DOLZORAL124_49_17</strain>
    </source>
</reference>
<evidence type="ECO:0000259" key="1">
    <source>
        <dbReference type="Pfam" id="PF04016"/>
    </source>
</evidence>
<name>A0A2G6E687_9BACT</name>
<organism evidence="2 3">
    <name type="scientific">candidate division KSB3 bacterium</name>
    <dbReference type="NCBI Taxonomy" id="2044937"/>
    <lineage>
        <taxon>Bacteria</taxon>
        <taxon>candidate division KSB3</taxon>
    </lineage>
</organism>
<dbReference type="EMBL" id="PDPS01000026">
    <property type="protein sequence ID" value="PID57599.1"/>
    <property type="molecule type" value="Genomic_DNA"/>
</dbReference>
<evidence type="ECO:0000313" key="2">
    <source>
        <dbReference type="EMBL" id="PID57599.1"/>
    </source>
</evidence>
<gene>
    <name evidence="2" type="ORF">CSB45_07175</name>
</gene>
<dbReference type="Gene3D" id="3.40.50.11590">
    <property type="match status" value="1"/>
</dbReference>
<dbReference type="Pfam" id="PF04016">
    <property type="entry name" value="DUF364"/>
    <property type="match status" value="1"/>
</dbReference>
<proteinExistence type="predicted"/>
<dbReference type="Proteomes" id="UP000229740">
    <property type="component" value="Unassembled WGS sequence"/>
</dbReference>
<dbReference type="InterPro" id="IPR007161">
    <property type="entry name" value="DUF364"/>
</dbReference>
<protein>
    <recommendedName>
        <fullName evidence="1">Putative heavy-metal chelation domain-containing protein</fullName>
    </recommendedName>
</protein>